<gene>
    <name evidence="1" type="ORF">IPV69_26150</name>
</gene>
<evidence type="ECO:0000313" key="2">
    <source>
        <dbReference type="Proteomes" id="UP000593765"/>
    </source>
</evidence>
<accession>A0A7M2WYS8</accession>
<reference evidence="1 2" key="1">
    <citation type="submission" date="2020-10" db="EMBL/GenBank/DDBJ databases">
        <title>Wide distribution of Phycisphaera-like planctomycetes from WD2101 soil group in peatlands and genome analysis of the first cultivated representative.</title>
        <authorList>
            <person name="Dedysh S.N."/>
            <person name="Beletsky A.V."/>
            <person name="Ivanova A."/>
            <person name="Kulichevskaya I.S."/>
            <person name="Suzina N.E."/>
            <person name="Philippov D.A."/>
            <person name="Rakitin A.L."/>
            <person name="Mardanov A.V."/>
            <person name="Ravin N.V."/>
        </authorList>
    </citation>
    <scope>NUCLEOTIDE SEQUENCE [LARGE SCALE GENOMIC DNA]</scope>
    <source>
        <strain evidence="1 2">M1803</strain>
    </source>
</reference>
<sequence length="166" mass="18433">MLTALTTIDLNDCDIQTALPAPRVARPVPLTSPAAIHFPVLSAEGLGWPREVNLIMSSLDAAQCRAGHERRERARRRYRVAVRVRLFGMPQDLPPQVLYSRDLHTRGMGFVTREMLPVGRGGAVEIPTADGAPLRASITVVRCRDIGLGWFEGSLHFVRDLFDLPR</sequence>
<dbReference type="Proteomes" id="UP000593765">
    <property type="component" value="Chromosome"/>
</dbReference>
<name>A0A7M2WYS8_9BACT</name>
<dbReference type="EMBL" id="CP063458">
    <property type="protein sequence ID" value="QOV89630.1"/>
    <property type="molecule type" value="Genomic_DNA"/>
</dbReference>
<evidence type="ECO:0000313" key="1">
    <source>
        <dbReference type="EMBL" id="QOV89630.1"/>
    </source>
</evidence>
<dbReference type="KEGG" id="hbs:IPV69_26150"/>
<dbReference type="RefSeq" id="WP_206292681.1">
    <property type="nucleotide sequence ID" value="NZ_CP063458.1"/>
</dbReference>
<keyword evidence="2" id="KW-1185">Reference proteome</keyword>
<evidence type="ECO:0008006" key="3">
    <source>
        <dbReference type="Google" id="ProtNLM"/>
    </source>
</evidence>
<organism evidence="1 2">
    <name type="scientific">Humisphaera borealis</name>
    <dbReference type="NCBI Taxonomy" id="2807512"/>
    <lineage>
        <taxon>Bacteria</taxon>
        <taxon>Pseudomonadati</taxon>
        <taxon>Planctomycetota</taxon>
        <taxon>Phycisphaerae</taxon>
        <taxon>Tepidisphaerales</taxon>
        <taxon>Tepidisphaeraceae</taxon>
        <taxon>Humisphaera</taxon>
    </lineage>
</organism>
<protein>
    <recommendedName>
        <fullName evidence="3">PilZ domain-containing protein</fullName>
    </recommendedName>
</protein>
<dbReference type="AlphaFoldDB" id="A0A7M2WYS8"/>
<proteinExistence type="predicted"/>